<evidence type="ECO:0000256" key="2">
    <source>
        <dbReference type="ARBA" id="ARBA00022598"/>
    </source>
</evidence>
<dbReference type="InterPro" id="IPR025110">
    <property type="entry name" value="AMP-bd_C"/>
</dbReference>
<dbReference type="PANTHER" id="PTHR24096:SF149">
    <property type="entry name" value="AMP-BINDING DOMAIN-CONTAINING PROTEIN-RELATED"/>
    <property type="match status" value="1"/>
</dbReference>
<dbReference type="InterPro" id="IPR000873">
    <property type="entry name" value="AMP-dep_synth/lig_dom"/>
</dbReference>
<dbReference type="InterPro" id="IPR042099">
    <property type="entry name" value="ANL_N_sf"/>
</dbReference>
<dbReference type="PROSITE" id="PS00455">
    <property type="entry name" value="AMP_BINDING"/>
    <property type="match status" value="1"/>
</dbReference>
<dbReference type="InterPro" id="IPR045851">
    <property type="entry name" value="AMP-bd_C_sf"/>
</dbReference>
<feature type="domain" description="AMP-binding enzyme C-terminal" evidence="4">
    <location>
        <begin position="473"/>
        <end position="550"/>
    </location>
</feature>
<evidence type="ECO:0000259" key="4">
    <source>
        <dbReference type="Pfam" id="PF13193"/>
    </source>
</evidence>
<gene>
    <name evidence="5" type="ORF">AB3X52_12320</name>
</gene>
<protein>
    <submittedName>
        <fullName evidence="5">Class I adenylate-forming enzyme family protein</fullName>
    </submittedName>
</protein>
<evidence type="ECO:0000256" key="1">
    <source>
        <dbReference type="ARBA" id="ARBA00006432"/>
    </source>
</evidence>
<dbReference type="Pfam" id="PF00501">
    <property type="entry name" value="AMP-binding"/>
    <property type="match status" value="1"/>
</dbReference>
<keyword evidence="6" id="KW-1185">Reference proteome</keyword>
<name>A0ABV3SZN4_9ACTN</name>
<dbReference type="Gene3D" id="3.40.50.12780">
    <property type="entry name" value="N-terminal domain of ligase-like"/>
    <property type="match status" value="1"/>
</dbReference>
<keyword evidence="2" id="KW-0436">Ligase</keyword>
<accession>A0ABV3SZN4</accession>
<dbReference type="RefSeq" id="WP_367994377.1">
    <property type="nucleotide sequence ID" value="NZ_JBFPJR010000020.1"/>
</dbReference>
<dbReference type="InterPro" id="IPR020845">
    <property type="entry name" value="AMP-binding_CS"/>
</dbReference>
<feature type="domain" description="AMP-dependent synthetase/ligase" evidence="3">
    <location>
        <begin position="29"/>
        <end position="421"/>
    </location>
</feature>
<dbReference type="EMBL" id="JBFPJR010000020">
    <property type="protein sequence ID" value="MEX0428407.1"/>
    <property type="molecule type" value="Genomic_DNA"/>
</dbReference>
<reference evidence="5 6" key="1">
    <citation type="submission" date="2024-07" db="EMBL/GenBank/DDBJ databases">
        <authorList>
            <person name="Lee S."/>
            <person name="Kang M."/>
        </authorList>
    </citation>
    <scope>NUCLEOTIDE SEQUENCE [LARGE SCALE GENOMIC DNA]</scope>
    <source>
        <strain evidence="5 6">DS6</strain>
    </source>
</reference>
<dbReference type="Pfam" id="PF13193">
    <property type="entry name" value="AMP-binding_C"/>
    <property type="match status" value="1"/>
</dbReference>
<dbReference type="Gene3D" id="3.30.300.30">
    <property type="match status" value="1"/>
</dbReference>
<organism evidence="5 6">
    <name type="scientific">Nocardioides eburneus</name>
    <dbReference type="NCBI Taxonomy" id="3231482"/>
    <lineage>
        <taxon>Bacteria</taxon>
        <taxon>Bacillati</taxon>
        <taxon>Actinomycetota</taxon>
        <taxon>Actinomycetes</taxon>
        <taxon>Propionibacteriales</taxon>
        <taxon>Nocardioidaceae</taxon>
        <taxon>Nocardioides</taxon>
    </lineage>
</organism>
<dbReference type="Proteomes" id="UP001556631">
    <property type="component" value="Unassembled WGS sequence"/>
</dbReference>
<comment type="similarity">
    <text evidence="1">Belongs to the ATP-dependent AMP-binding enzyme family.</text>
</comment>
<evidence type="ECO:0000313" key="6">
    <source>
        <dbReference type="Proteomes" id="UP001556631"/>
    </source>
</evidence>
<evidence type="ECO:0000313" key="5">
    <source>
        <dbReference type="EMBL" id="MEX0428407.1"/>
    </source>
</evidence>
<proteinExistence type="inferred from homology"/>
<dbReference type="PANTHER" id="PTHR24096">
    <property type="entry name" value="LONG-CHAIN-FATTY-ACID--COA LIGASE"/>
    <property type="match status" value="1"/>
</dbReference>
<evidence type="ECO:0000259" key="3">
    <source>
        <dbReference type="Pfam" id="PF00501"/>
    </source>
</evidence>
<comment type="caution">
    <text evidence="5">The sequence shown here is derived from an EMBL/GenBank/DDBJ whole genome shotgun (WGS) entry which is preliminary data.</text>
</comment>
<sequence>MASYVPAGHPGPHLDYPSAATVGDVLAGSARRYPDHVALRDGGLALTYAELYDAARRLATGLRERGVERGETVALHLPNSAWFTVGYYGILLAGAVVTPLNPSLPPTVLRDQLEESGAVAAMTHPTTIRALAEAATPGLRLTVLAPPTAAAPGPIPEEGSLPLGAASFDDLLRSTPIEERGVDADDLAHLSFTGGTTGRSKAVEVRHRNVVANAIQTACFRGAALPAVDEYGGVLLEPLAAGRNDHMTAPGEGRVVALAPLFHAMGLVSQTGNVLAGAEVVIVGRFDPARFLDTIESRAITSLPGSPALFHALLAVPGVEQRDLSSVRVVNSGAAPIETATLERLGRIFPNALVVEGYGLTEATMCLTLHPLEPGATPPGSVGAPVFDTELTIHALGGGAELPVGETGEVWARGPQITAGYRHHPELTREQFVDGWLRTGDLGRLDADGWLYLVGRAKDMLIYKGYNVYPSPLEELLVRHPAVAQASVIGAPDPEVGEIPVAFVVPAAEAVGTSELAEELMAHVAERVAPYSRVREIVFVGALPTSAAGKVLKTELRARYASEPASS</sequence>
<dbReference type="SUPFAM" id="SSF56801">
    <property type="entry name" value="Acetyl-CoA synthetase-like"/>
    <property type="match status" value="1"/>
</dbReference>